<dbReference type="PANTHER" id="PTHR42904:SF6">
    <property type="entry name" value="NAD-CAPPED RNA HYDROLASE NUDT12"/>
    <property type="match status" value="1"/>
</dbReference>
<dbReference type="SUPFAM" id="SSF55811">
    <property type="entry name" value="Nudix"/>
    <property type="match status" value="1"/>
</dbReference>
<dbReference type="InterPro" id="IPR000086">
    <property type="entry name" value="NUDIX_hydrolase_dom"/>
</dbReference>
<dbReference type="Gene3D" id="3.90.79.10">
    <property type="entry name" value="Nucleoside Triphosphate Pyrophosphohydrolase"/>
    <property type="match status" value="1"/>
</dbReference>
<dbReference type="CDD" id="cd03429">
    <property type="entry name" value="NUDIX_NADH_pyrophosphatase_Nudt13"/>
    <property type="match status" value="1"/>
</dbReference>
<dbReference type="GO" id="GO:0006742">
    <property type="term" value="P:NADP+ catabolic process"/>
    <property type="evidence" value="ECO:0007669"/>
    <property type="project" value="TreeGrafter"/>
</dbReference>
<dbReference type="GO" id="GO:0046872">
    <property type="term" value="F:metal ion binding"/>
    <property type="evidence" value="ECO:0007669"/>
    <property type="project" value="UniProtKB-KW"/>
</dbReference>
<keyword evidence="8" id="KW-0520">NAD</keyword>
<evidence type="ECO:0000256" key="9">
    <source>
        <dbReference type="ARBA" id="ARBA00023679"/>
    </source>
</evidence>
<dbReference type="PROSITE" id="PS00893">
    <property type="entry name" value="NUDIX_BOX"/>
    <property type="match status" value="1"/>
</dbReference>
<evidence type="ECO:0000313" key="11">
    <source>
        <dbReference type="EMBL" id="SIS01022.1"/>
    </source>
</evidence>
<dbReference type="NCBIfam" id="NF001299">
    <property type="entry name" value="PRK00241.1"/>
    <property type="match status" value="1"/>
</dbReference>
<dbReference type="AlphaFoldDB" id="A0A1N7FKX2"/>
<sequence>MVLAVVVGSAVRRVSRTDQLVGRLCSPVLAVADRTWQRDGVRIDDGVFAYGGGWLDRAGALRADSEWLAALRADERTGVLPLWNDHCLVTAEHVPVRLTGVAATRVLVAAAETVFLGLDGGVAVFGADLTGHSEADALALTGAVSAVDVRKLAGRLDPAEAAAQAYARGLFHWHRQQRWCGSCGAPTTARDGGHVRVCSAPECGRLFFPRIEPAVIVLVQAPDGAARCLLARHAGASEGSYSTLAGFVEVGESLEDAVRREIAEEVGVEVTDLEYQGSQAWPFPAGLMVAFRATALSEEVKVDGVELLEARWFTPDELRARAAAGRLGRIDSIDRHLLGSWLAATGQPA</sequence>
<dbReference type="InterPro" id="IPR015797">
    <property type="entry name" value="NUDIX_hydrolase-like_dom_sf"/>
</dbReference>
<keyword evidence="7" id="KW-0460">Magnesium</keyword>
<comment type="catalytic activity">
    <reaction evidence="9">
        <text>a 5'-end NAD(+)-phospho-ribonucleoside in mRNA + H2O = a 5'-end phospho-adenosine-phospho-ribonucleoside in mRNA + beta-nicotinamide D-ribonucleotide + 2 H(+)</text>
        <dbReference type="Rhea" id="RHEA:60876"/>
        <dbReference type="Rhea" id="RHEA-COMP:15698"/>
        <dbReference type="Rhea" id="RHEA-COMP:15719"/>
        <dbReference type="ChEBI" id="CHEBI:14649"/>
        <dbReference type="ChEBI" id="CHEBI:15377"/>
        <dbReference type="ChEBI" id="CHEBI:15378"/>
        <dbReference type="ChEBI" id="CHEBI:144029"/>
        <dbReference type="ChEBI" id="CHEBI:144051"/>
    </reaction>
    <physiologicalReaction direction="left-to-right" evidence="9">
        <dbReference type="Rhea" id="RHEA:60877"/>
    </physiologicalReaction>
</comment>
<evidence type="ECO:0000313" key="12">
    <source>
        <dbReference type="Proteomes" id="UP000186004"/>
    </source>
</evidence>
<evidence type="ECO:0000256" key="7">
    <source>
        <dbReference type="ARBA" id="ARBA00022842"/>
    </source>
</evidence>
<dbReference type="InterPro" id="IPR050241">
    <property type="entry name" value="NAD-cap_RNA_hydrolase_NudC"/>
</dbReference>
<dbReference type="STRING" id="1198245.SAMN05444858_1404"/>
<dbReference type="InterPro" id="IPR015375">
    <property type="entry name" value="NADH_PPase-like_N"/>
</dbReference>
<protein>
    <recommendedName>
        <fullName evidence="4">NAD(+) diphosphatase</fullName>
        <ecNumber evidence="4">3.6.1.22</ecNumber>
    </recommendedName>
</protein>
<dbReference type="InterPro" id="IPR049734">
    <property type="entry name" value="NudC-like_C"/>
</dbReference>
<dbReference type="Pfam" id="PF00293">
    <property type="entry name" value="NUDIX"/>
    <property type="match status" value="1"/>
</dbReference>
<dbReference type="GO" id="GO:0005829">
    <property type="term" value="C:cytosol"/>
    <property type="evidence" value="ECO:0007669"/>
    <property type="project" value="TreeGrafter"/>
</dbReference>
<dbReference type="EMBL" id="FTNF01000040">
    <property type="protein sequence ID" value="SIS01022.1"/>
    <property type="molecule type" value="Genomic_DNA"/>
</dbReference>
<dbReference type="InterPro" id="IPR020084">
    <property type="entry name" value="NUDIX_hydrolase_CS"/>
</dbReference>
<accession>A0A1N7FKX2</accession>
<keyword evidence="5" id="KW-0479">Metal-binding</keyword>
<reference evidence="11 12" key="1">
    <citation type="submission" date="2017-01" db="EMBL/GenBank/DDBJ databases">
        <authorList>
            <person name="Mah S.A."/>
            <person name="Swanson W.J."/>
            <person name="Moy G.W."/>
            <person name="Vacquier V.D."/>
        </authorList>
    </citation>
    <scope>NUCLEOTIDE SEQUENCE [LARGE SCALE GENOMIC DNA]</scope>
    <source>
        <strain evidence="11 12">DSM 45758</strain>
    </source>
</reference>
<evidence type="ECO:0000256" key="1">
    <source>
        <dbReference type="ARBA" id="ARBA00001946"/>
    </source>
</evidence>
<dbReference type="GO" id="GO:0035529">
    <property type="term" value="F:NADH pyrophosphatase activity"/>
    <property type="evidence" value="ECO:0007669"/>
    <property type="project" value="TreeGrafter"/>
</dbReference>
<dbReference type="Gene3D" id="3.90.79.20">
    <property type="match status" value="1"/>
</dbReference>
<comment type="cofactor">
    <cofactor evidence="2">
        <name>Zn(2+)</name>
        <dbReference type="ChEBI" id="CHEBI:29105"/>
    </cofactor>
</comment>
<evidence type="ECO:0000256" key="2">
    <source>
        <dbReference type="ARBA" id="ARBA00001947"/>
    </source>
</evidence>
<dbReference type="Proteomes" id="UP000186004">
    <property type="component" value="Unassembled WGS sequence"/>
</dbReference>
<dbReference type="Pfam" id="PF09297">
    <property type="entry name" value="Zn_ribbon_NUD"/>
    <property type="match status" value="1"/>
</dbReference>
<evidence type="ECO:0000256" key="4">
    <source>
        <dbReference type="ARBA" id="ARBA00012381"/>
    </source>
</evidence>
<dbReference type="Pfam" id="PF09296">
    <property type="entry name" value="NUDIX-like"/>
    <property type="match status" value="1"/>
</dbReference>
<evidence type="ECO:0000256" key="6">
    <source>
        <dbReference type="ARBA" id="ARBA00022801"/>
    </source>
</evidence>
<dbReference type="GO" id="GO:0019677">
    <property type="term" value="P:NAD+ catabolic process"/>
    <property type="evidence" value="ECO:0007669"/>
    <property type="project" value="TreeGrafter"/>
</dbReference>
<comment type="cofactor">
    <cofactor evidence="1">
        <name>Mg(2+)</name>
        <dbReference type="ChEBI" id="CHEBI:18420"/>
    </cofactor>
</comment>
<dbReference type="EC" id="3.6.1.22" evidence="4"/>
<feature type="domain" description="Nudix hydrolase" evidence="10">
    <location>
        <begin position="209"/>
        <end position="343"/>
    </location>
</feature>
<evidence type="ECO:0000259" key="10">
    <source>
        <dbReference type="PROSITE" id="PS51462"/>
    </source>
</evidence>
<gene>
    <name evidence="11" type="ORF">SAMN05444858_1404</name>
</gene>
<comment type="similarity">
    <text evidence="3">Belongs to the Nudix hydrolase family. NudC subfamily.</text>
</comment>
<evidence type="ECO:0000256" key="8">
    <source>
        <dbReference type="ARBA" id="ARBA00023027"/>
    </source>
</evidence>
<name>A0A1N7FKX2_9ACTN</name>
<dbReference type="InterPro" id="IPR015376">
    <property type="entry name" value="Znr_NADH_PPase"/>
</dbReference>
<evidence type="ECO:0000256" key="3">
    <source>
        <dbReference type="ARBA" id="ARBA00009595"/>
    </source>
</evidence>
<evidence type="ECO:0000256" key="5">
    <source>
        <dbReference type="ARBA" id="ARBA00022723"/>
    </source>
</evidence>
<dbReference type="PANTHER" id="PTHR42904">
    <property type="entry name" value="NUDIX HYDROLASE, NUDC SUBFAMILY"/>
    <property type="match status" value="1"/>
</dbReference>
<keyword evidence="12" id="KW-1185">Reference proteome</keyword>
<organism evidence="11 12">
    <name type="scientific">Micromonospora avicenniae</name>
    <dbReference type="NCBI Taxonomy" id="1198245"/>
    <lineage>
        <taxon>Bacteria</taxon>
        <taxon>Bacillati</taxon>
        <taxon>Actinomycetota</taxon>
        <taxon>Actinomycetes</taxon>
        <taxon>Micromonosporales</taxon>
        <taxon>Micromonosporaceae</taxon>
        <taxon>Micromonospora</taxon>
    </lineage>
</organism>
<keyword evidence="6" id="KW-0378">Hydrolase</keyword>
<dbReference type="PROSITE" id="PS51462">
    <property type="entry name" value="NUDIX"/>
    <property type="match status" value="1"/>
</dbReference>
<proteinExistence type="inferred from homology"/>